<organism evidence="2 3">
    <name type="scientific">Sphingobacterium alkalisoli</name>
    <dbReference type="NCBI Taxonomy" id="1874115"/>
    <lineage>
        <taxon>Bacteria</taxon>
        <taxon>Pseudomonadati</taxon>
        <taxon>Bacteroidota</taxon>
        <taxon>Sphingobacteriia</taxon>
        <taxon>Sphingobacteriales</taxon>
        <taxon>Sphingobacteriaceae</taxon>
        <taxon>Sphingobacterium</taxon>
    </lineage>
</organism>
<sequence>MYYYGYKLHAVCSLKGVFQAIELTPANVYDILYLEDIKQFHFHN</sequence>
<proteinExistence type="predicted"/>
<evidence type="ECO:0000259" key="1">
    <source>
        <dbReference type="Pfam" id="PF01609"/>
    </source>
</evidence>
<gene>
    <name evidence="2" type="ORF">FAZ19_07395</name>
</gene>
<comment type="caution">
    <text evidence="2">The sequence shown here is derived from an EMBL/GenBank/DDBJ whole genome shotgun (WGS) entry which is preliminary data.</text>
</comment>
<protein>
    <recommendedName>
        <fullName evidence="1">Transposase IS4-like domain-containing protein</fullName>
    </recommendedName>
</protein>
<dbReference type="EMBL" id="SUKA01000002">
    <property type="protein sequence ID" value="TJY66735.1"/>
    <property type="molecule type" value="Genomic_DNA"/>
</dbReference>
<dbReference type="AlphaFoldDB" id="A0A4U0H4W4"/>
<evidence type="ECO:0000313" key="3">
    <source>
        <dbReference type="Proteomes" id="UP000309872"/>
    </source>
</evidence>
<dbReference type="OrthoDB" id="706456at2"/>
<dbReference type="GO" id="GO:0004803">
    <property type="term" value="F:transposase activity"/>
    <property type="evidence" value="ECO:0007669"/>
    <property type="project" value="InterPro"/>
</dbReference>
<keyword evidence="3" id="KW-1185">Reference proteome</keyword>
<evidence type="ECO:0000313" key="2">
    <source>
        <dbReference type="EMBL" id="TJY66735.1"/>
    </source>
</evidence>
<reference evidence="2 3" key="1">
    <citation type="submission" date="2019-04" db="EMBL/GenBank/DDBJ databases">
        <title>Sphingobacterium olei sp. nov., isolated from oil-contaminated soil.</title>
        <authorList>
            <person name="Liu B."/>
        </authorList>
    </citation>
    <scope>NUCLEOTIDE SEQUENCE [LARGE SCALE GENOMIC DNA]</scope>
    <source>
        <strain evidence="2 3">Y3L14</strain>
    </source>
</reference>
<feature type="domain" description="Transposase IS4-like" evidence="1">
    <location>
        <begin position="2"/>
        <end position="39"/>
    </location>
</feature>
<dbReference type="GO" id="GO:0003677">
    <property type="term" value="F:DNA binding"/>
    <property type="evidence" value="ECO:0007669"/>
    <property type="project" value="InterPro"/>
</dbReference>
<dbReference type="InterPro" id="IPR002559">
    <property type="entry name" value="Transposase_11"/>
</dbReference>
<dbReference type="GO" id="GO:0006313">
    <property type="term" value="P:DNA transposition"/>
    <property type="evidence" value="ECO:0007669"/>
    <property type="project" value="InterPro"/>
</dbReference>
<accession>A0A4U0H4W4</accession>
<dbReference type="Pfam" id="PF01609">
    <property type="entry name" value="DDE_Tnp_1"/>
    <property type="match status" value="1"/>
</dbReference>
<name>A0A4U0H4W4_9SPHI</name>
<dbReference type="Proteomes" id="UP000309872">
    <property type="component" value="Unassembled WGS sequence"/>
</dbReference>